<dbReference type="EMBL" id="FCON02000020">
    <property type="protein sequence ID" value="SAL48588.1"/>
    <property type="molecule type" value="Genomic_DNA"/>
</dbReference>
<dbReference type="RefSeq" id="WP_087644551.1">
    <property type="nucleotide sequence ID" value="NZ_FCON02000020.1"/>
</dbReference>
<organism evidence="1 2">
    <name type="scientific">Caballeronia choica</name>
    <dbReference type="NCBI Taxonomy" id="326476"/>
    <lineage>
        <taxon>Bacteria</taxon>
        <taxon>Pseudomonadati</taxon>
        <taxon>Pseudomonadota</taxon>
        <taxon>Betaproteobacteria</taxon>
        <taxon>Burkholderiales</taxon>
        <taxon>Burkholderiaceae</taxon>
        <taxon>Caballeronia</taxon>
    </lineage>
</organism>
<proteinExistence type="predicted"/>
<dbReference type="AlphaFoldDB" id="A0A158HW74"/>
<accession>A0A158HW74</accession>
<comment type="caution">
    <text evidence="1">The sequence shown here is derived from an EMBL/GenBank/DDBJ whole genome shotgun (WGS) entry which is preliminary data.</text>
</comment>
<evidence type="ECO:0000313" key="1">
    <source>
        <dbReference type="EMBL" id="SAL48588.1"/>
    </source>
</evidence>
<gene>
    <name evidence="1" type="ORF">AWB68_02383</name>
</gene>
<protein>
    <submittedName>
        <fullName evidence="1">Uncharacterized protein</fullName>
    </submittedName>
</protein>
<reference evidence="1" key="1">
    <citation type="submission" date="2016-01" db="EMBL/GenBank/DDBJ databases">
        <authorList>
            <person name="Peeters C."/>
        </authorList>
    </citation>
    <scope>NUCLEOTIDE SEQUENCE [LARGE SCALE GENOMIC DNA]</scope>
    <source>
        <strain evidence="1">LMG 22940</strain>
    </source>
</reference>
<evidence type="ECO:0000313" key="2">
    <source>
        <dbReference type="Proteomes" id="UP000054770"/>
    </source>
</evidence>
<keyword evidence="2" id="KW-1185">Reference proteome</keyword>
<sequence>MQHPLSSIPFGKAGVTQPAVLAAAMSPERQRLDIDGKTVEQVWSELSSAPGRSELEPEWICPANLNDDPDEATSGARFARPWPQRSAWNRIAVSVHIGMSEGWIIHVDWIFCPEQVDSLRRAYAVMPLLRAKVFSSHQAWDLARFIAHALDVA</sequence>
<dbReference type="OrthoDB" id="8964201at2"/>
<name>A0A158HW74_9BURK</name>
<dbReference type="Proteomes" id="UP000054770">
    <property type="component" value="Unassembled WGS sequence"/>
</dbReference>